<evidence type="ECO:0000313" key="2">
    <source>
        <dbReference type="Proteomes" id="UP001163603"/>
    </source>
</evidence>
<name>A0ACC0X7I8_9ROSI</name>
<reference evidence="2" key="1">
    <citation type="journal article" date="2023" name="G3 (Bethesda)">
        <title>Genome assembly and association tests identify interacting loci associated with vigor, precocity, and sex in interspecific pistachio rootstocks.</title>
        <authorList>
            <person name="Palmer W."/>
            <person name="Jacygrad E."/>
            <person name="Sagayaradj S."/>
            <person name="Cavanaugh K."/>
            <person name="Han R."/>
            <person name="Bertier L."/>
            <person name="Beede B."/>
            <person name="Kafkas S."/>
            <person name="Golino D."/>
            <person name="Preece J."/>
            <person name="Michelmore R."/>
        </authorList>
    </citation>
    <scope>NUCLEOTIDE SEQUENCE [LARGE SCALE GENOMIC DNA]</scope>
</reference>
<sequence length="383" mass="43010">MHLFKAETDTLKQGQRLPDWELLNSTGGVFRLGFLSLGSDSALLGTFAPRYIGIWFNSIPVYPVWVANPNDPIPDSSGVLTMGSDGILKIAYKGAPPIAISSNKAMRTSEKNITATLLDSGNFVIREVNSDGMAGAILWQSFDYPSNMLLPEMKLGINFKTGHEWYLSSWLSDELPSPGAFKLGLDPNGSSQLMVWRREEVYWRSGAWKNGSFELAPQITKRIGEYEFKFVTNENESYFSYSVKTQSAVLSRWQLESLGEITQFTLYKHSGLVDWIFETTSPCNTVARNSTAVCLNEKPLKCRKNSDYFEPRKGGMDVEGYQDYNASLALSDCHAECWKNCSCIAYRSASQNGTGCQFWTKESKFIPYEYIGNIYLLTSAEKH</sequence>
<dbReference type="Proteomes" id="UP001163603">
    <property type="component" value="Chromosome 13"/>
</dbReference>
<gene>
    <name evidence="1" type="ORF">Pint_20307</name>
</gene>
<accession>A0ACC0X7I8</accession>
<evidence type="ECO:0000313" key="1">
    <source>
        <dbReference type="EMBL" id="KAJ0013210.1"/>
    </source>
</evidence>
<keyword evidence="2" id="KW-1185">Reference proteome</keyword>
<proteinExistence type="predicted"/>
<organism evidence="1 2">
    <name type="scientific">Pistacia integerrima</name>
    <dbReference type="NCBI Taxonomy" id="434235"/>
    <lineage>
        <taxon>Eukaryota</taxon>
        <taxon>Viridiplantae</taxon>
        <taxon>Streptophyta</taxon>
        <taxon>Embryophyta</taxon>
        <taxon>Tracheophyta</taxon>
        <taxon>Spermatophyta</taxon>
        <taxon>Magnoliopsida</taxon>
        <taxon>eudicotyledons</taxon>
        <taxon>Gunneridae</taxon>
        <taxon>Pentapetalae</taxon>
        <taxon>rosids</taxon>
        <taxon>malvids</taxon>
        <taxon>Sapindales</taxon>
        <taxon>Anacardiaceae</taxon>
        <taxon>Pistacia</taxon>
    </lineage>
</organism>
<dbReference type="EMBL" id="CM047748">
    <property type="protein sequence ID" value="KAJ0013210.1"/>
    <property type="molecule type" value="Genomic_DNA"/>
</dbReference>
<protein>
    <submittedName>
        <fullName evidence="1">Uncharacterized protein</fullName>
    </submittedName>
</protein>
<comment type="caution">
    <text evidence="1">The sequence shown here is derived from an EMBL/GenBank/DDBJ whole genome shotgun (WGS) entry which is preliminary data.</text>
</comment>